<name>A0AB37VAJ8_ENTCL</name>
<comment type="caution">
    <text evidence="4">The sequence shown here is derived from an EMBL/GenBank/DDBJ whole genome shotgun (WGS) entry which is preliminary data.</text>
</comment>
<protein>
    <submittedName>
        <fullName evidence="4">IS3 family transposase</fullName>
    </submittedName>
</protein>
<dbReference type="GO" id="GO:0003677">
    <property type="term" value="F:DNA binding"/>
    <property type="evidence" value="ECO:0007669"/>
    <property type="project" value="InterPro"/>
</dbReference>
<dbReference type="Gene3D" id="1.10.10.60">
    <property type="entry name" value="Homeodomain-like"/>
    <property type="match status" value="1"/>
</dbReference>
<dbReference type="Pfam" id="PF00665">
    <property type="entry name" value="rve"/>
    <property type="match status" value="1"/>
</dbReference>
<proteinExistence type="inferred from homology"/>
<reference evidence="4 5" key="1">
    <citation type="submission" date="2018-06" db="EMBL/GenBank/DDBJ databases">
        <title>Carbapenemase-producing Enterobacteriaceae present in wastewater treatment plant effluent and nearby surface waters in the US.</title>
        <authorList>
            <person name="Mathys D.A."/>
            <person name="Mollenkopf D.F."/>
            <person name="Feicht S.M."/>
            <person name="Adams R.J."/>
            <person name="Albers A.L."/>
            <person name="Grooters S.V."/>
            <person name="Stuever D.M."/>
            <person name="Daniels J.B."/>
            <person name="Wittum T.E."/>
        </authorList>
    </citation>
    <scope>NUCLEOTIDE SEQUENCE [LARGE SCALE GENOMIC DNA]</scope>
    <source>
        <strain evidence="4 5">GEO_23_Down_A</strain>
    </source>
</reference>
<dbReference type="AlphaFoldDB" id="A0AB37VAJ8"/>
<sequence>MKTSKFSDSQILAILKQAEAGAPVPELCREHGMSSATFYKWRAKFGGMDASMMARLKELEAENARLKKMYAEERLKAEILKEAIEKKLVKPSRRRELAQKAVQNHSITIKFACGLFGLSETCYRYQAKLSDENAQIADWLLRLTEAHRSWGFGMCFYFLRNVKRFGWNHKRVLRIYRELELNLRIKPKRRLKRDVPDALVVPESINQCWSMDFMHDQLEDGRSFRLLNIIDDFNREGLAIEVDFSLPAERVVRTLNQVIEWRGKPRQIRSDNGPEYISALLAEWAAKHDVELKFIQPGNPQQNAYVERYNRTVRYDWLNQYLFSSIAEVQEHATEWLWFYNNERPNKAIGGIPPKYKQALITQPSTSNVH</sequence>
<feature type="coiled-coil region" evidence="2">
    <location>
        <begin position="49"/>
        <end position="83"/>
    </location>
</feature>
<gene>
    <name evidence="4" type="ORF">DN595_26240</name>
</gene>
<dbReference type="RefSeq" id="WP_110198830.1">
    <property type="nucleotide sequence ID" value="NZ_QKPI01000140.1"/>
</dbReference>
<evidence type="ECO:0000259" key="3">
    <source>
        <dbReference type="PROSITE" id="PS50994"/>
    </source>
</evidence>
<dbReference type="InterPro" id="IPR009057">
    <property type="entry name" value="Homeodomain-like_sf"/>
</dbReference>
<dbReference type="Gene3D" id="3.30.420.10">
    <property type="entry name" value="Ribonuclease H-like superfamily/Ribonuclease H"/>
    <property type="match status" value="1"/>
</dbReference>
<dbReference type="InterPro" id="IPR048020">
    <property type="entry name" value="Transpos_IS3"/>
</dbReference>
<dbReference type="PANTHER" id="PTHR47515">
    <property type="entry name" value="LOW CALCIUM RESPONSE LOCUS PROTEIN T"/>
    <property type="match status" value="1"/>
</dbReference>
<evidence type="ECO:0000313" key="4">
    <source>
        <dbReference type="EMBL" id="RWT70241.1"/>
    </source>
</evidence>
<dbReference type="PANTHER" id="PTHR47515:SF2">
    <property type="entry name" value="INTEGRASE CORE DOMAIN PROTEIN"/>
    <property type="match status" value="1"/>
</dbReference>
<organism evidence="4 5">
    <name type="scientific">Enterobacter cloacae</name>
    <dbReference type="NCBI Taxonomy" id="550"/>
    <lineage>
        <taxon>Bacteria</taxon>
        <taxon>Pseudomonadati</taxon>
        <taxon>Pseudomonadota</taxon>
        <taxon>Gammaproteobacteria</taxon>
        <taxon>Enterobacterales</taxon>
        <taxon>Enterobacteriaceae</taxon>
        <taxon>Enterobacter</taxon>
        <taxon>Enterobacter cloacae complex</taxon>
    </lineage>
</organism>
<comment type="similarity">
    <text evidence="1">Belongs to the transposase 8 family.</text>
</comment>
<dbReference type="EMBL" id="QKPI01000140">
    <property type="protein sequence ID" value="RWT70241.1"/>
    <property type="molecule type" value="Genomic_DNA"/>
</dbReference>
<dbReference type="SUPFAM" id="SSF46689">
    <property type="entry name" value="Homeodomain-like"/>
    <property type="match status" value="1"/>
</dbReference>
<dbReference type="PROSITE" id="PS50994">
    <property type="entry name" value="INTEGRASE"/>
    <property type="match status" value="1"/>
</dbReference>
<dbReference type="InterPro" id="IPR002514">
    <property type="entry name" value="Transposase_8"/>
</dbReference>
<dbReference type="InterPro" id="IPR001584">
    <property type="entry name" value="Integrase_cat-core"/>
</dbReference>
<evidence type="ECO:0000313" key="5">
    <source>
        <dbReference type="Proteomes" id="UP000289016"/>
    </source>
</evidence>
<keyword evidence="2" id="KW-0175">Coiled coil</keyword>
<dbReference type="InterPro" id="IPR012337">
    <property type="entry name" value="RNaseH-like_sf"/>
</dbReference>
<dbReference type="Proteomes" id="UP000289016">
    <property type="component" value="Unassembled WGS sequence"/>
</dbReference>
<dbReference type="InterPro" id="IPR036397">
    <property type="entry name" value="RNaseH_sf"/>
</dbReference>
<dbReference type="NCBIfam" id="NF033516">
    <property type="entry name" value="transpos_IS3"/>
    <property type="match status" value="1"/>
</dbReference>
<dbReference type="SUPFAM" id="SSF53098">
    <property type="entry name" value="Ribonuclease H-like"/>
    <property type="match status" value="1"/>
</dbReference>
<evidence type="ECO:0000256" key="2">
    <source>
        <dbReference type="SAM" id="Coils"/>
    </source>
</evidence>
<dbReference type="Pfam" id="PF01527">
    <property type="entry name" value="HTH_Tnp_1"/>
    <property type="match status" value="1"/>
</dbReference>
<feature type="domain" description="Integrase catalytic" evidence="3">
    <location>
        <begin position="198"/>
        <end position="361"/>
    </location>
</feature>
<accession>A0AB37VAJ8</accession>
<dbReference type="GO" id="GO:0004803">
    <property type="term" value="F:transposase activity"/>
    <property type="evidence" value="ECO:0007669"/>
    <property type="project" value="InterPro"/>
</dbReference>
<dbReference type="GO" id="GO:0006313">
    <property type="term" value="P:DNA transposition"/>
    <property type="evidence" value="ECO:0007669"/>
    <property type="project" value="InterPro"/>
</dbReference>
<evidence type="ECO:0000256" key="1">
    <source>
        <dbReference type="ARBA" id="ARBA00009964"/>
    </source>
</evidence>
<dbReference type="GO" id="GO:0015074">
    <property type="term" value="P:DNA integration"/>
    <property type="evidence" value="ECO:0007669"/>
    <property type="project" value="InterPro"/>
</dbReference>